<dbReference type="AlphaFoldDB" id="A0A2U1E5A9"/>
<evidence type="ECO:0000256" key="1">
    <source>
        <dbReference type="ARBA" id="ARBA00007118"/>
    </source>
</evidence>
<dbReference type="RefSeq" id="WP_116479886.1">
    <property type="nucleotide sequence ID" value="NZ_QEKV01000003.1"/>
</dbReference>
<comment type="similarity">
    <text evidence="1">Belongs to the nitroreductase family.</text>
</comment>
<reference evidence="4 5" key="1">
    <citation type="submission" date="2018-04" db="EMBL/GenBank/DDBJ databases">
        <title>Genomic Encyclopedia of Type Strains, Phase IV (KMG-IV): sequencing the most valuable type-strain genomes for metagenomic binning, comparative biology and taxonomic classification.</title>
        <authorList>
            <person name="Goeker M."/>
        </authorList>
    </citation>
    <scope>NUCLEOTIDE SEQUENCE [LARGE SCALE GENOMIC DNA]</scope>
    <source>
        <strain evidence="4 5">DSM 20705</strain>
    </source>
</reference>
<gene>
    <name evidence="4" type="ORF">C7381_103107</name>
</gene>
<dbReference type="Pfam" id="PF00881">
    <property type="entry name" value="Nitroreductase"/>
    <property type="match status" value="1"/>
</dbReference>
<dbReference type="PANTHER" id="PTHR43673">
    <property type="entry name" value="NAD(P)H NITROREDUCTASE YDGI-RELATED"/>
    <property type="match status" value="1"/>
</dbReference>
<dbReference type="InterPro" id="IPR029479">
    <property type="entry name" value="Nitroreductase"/>
</dbReference>
<evidence type="ECO:0000313" key="4">
    <source>
        <dbReference type="EMBL" id="PVY94869.1"/>
    </source>
</evidence>
<protein>
    <submittedName>
        <fullName evidence="4">Nitroreductase</fullName>
    </submittedName>
</protein>
<evidence type="ECO:0000259" key="3">
    <source>
        <dbReference type="Pfam" id="PF00881"/>
    </source>
</evidence>
<dbReference type="Proteomes" id="UP000245793">
    <property type="component" value="Unassembled WGS sequence"/>
</dbReference>
<dbReference type="PANTHER" id="PTHR43673:SF10">
    <property type="entry name" value="NADH DEHYDROGENASE_NAD(P)H NITROREDUCTASE XCC3605-RELATED"/>
    <property type="match status" value="1"/>
</dbReference>
<accession>A0A2U1E5A9</accession>
<keyword evidence="5" id="KW-1185">Reference proteome</keyword>
<dbReference type="SUPFAM" id="SSF55469">
    <property type="entry name" value="FMN-dependent nitroreductase-like"/>
    <property type="match status" value="1"/>
</dbReference>
<evidence type="ECO:0000313" key="5">
    <source>
        <dbReference type="Proteomes" id="UP000245793"/>
    </source>
</evidence>
<name>A0A2U1E5A9_9FIRM</name>
<sequence>MCIKEMTFRDLVQKRYSCRDFLDTEIDKNILDEIADAARLQPSAVNSQQYKIHICTKNAARRVSKARGMYNRFIDNVPAFIVITEDRRNIALKAINLAQYNDWVPIDIGIAVSAICYRALELGVSSCILGLYKEKEIQ</sequence>
<proteinExistence type="inferred from homology"/>
<dbReference type="Gene3D" id="3.40.109.10">
    <property type="entry name" value="NADH Oxidase"/>
    <property type="match status" value="1"/>
</dbReference>
<evidence type="ECO:0000256" key="2">
    <source>
        <dbReference type="ARBA" id="ARBA00023002"/>
    </source>
</evidence>
<dbReference type="GO" id="GO:0016491">
    <property type="term" value="F:oxidoreductase activity"/>
    <property type="evidence" value="ECO:0007669"/>
    <property type="project" value="UniProtKB-KW"/>
</dbReference>
<organism evidence="4 5">
    <name type="scientific">Ezakiella coagulans</name>
    <dbReference type="NCBI Taxonomy" id="46507"/>
    <lineage>
        <taxon>Bacteria</taxon>
        <taxon>Bacillati</taxon>
        <taxon>Bacillota</taxon>
        <taxon>Tissierellia</taxon>
        <taxon>Ezakiella</taxon>
    </lineage>
</organism>
<keyword evidence="2" id="KW-0560">Oxidoreductase</keyword>
<feature type="domain" description="Nitroreductase" evidence="3">
    <location>
        <begin position="13"/>
        <end position="65"/>
    </location>
</feature>
<dbReference type="InterPro" id="IPR000415">
    <property type="entry name" value="Nitroreductase-like"/>
</dbReference>
<comment type="caution">
    <text evidence="4">The sequence shown here is derived from an EMBL/GenBank/DDBJ whole genome shotgun (WGS) entry which is preliminary data.</text>
</comment>
<dbReference type="EMBL" id="QEKV01000003">
    <property type="protein sequence ID" value="PVY94869.1"/>
    <property type="molecule type" value="Genomic_DNA"/>
</dbReference>